<organism evidence="2 3">
    <name type="scientific">Cryphonectria parasitica (strain ATCC 38755 / EP155)</name>
    <dbReference type="NCBI Taxonomy" id="660469"/>
    <lineage>
        <taxon>Eukaryota</taxon>
        <taxon>Fungi</taxon>
        <taxon>Dikarya</taxon>
        <taxon>Ascomycota</taxon>
        <taxon>Pezizomycotina</taxon>
        <taxon>Sordariomycetes</taxon>
        <taxon>Sordariomycetidae</taxon>
        <taxon>Diaporthales</taxon>
        <taxon>Cryphonectriaceae</taxon>
        <taxon>Cryphonectria-Endothia species complex</taxon>
        <taxon>Cryphonectria</taxon>
    </lineage>
</organism>
<feature type="transmembrane region" description="Helical" evidence="1">
    <location>
        <begin position="331"/>
        <end position="353"/>
    </location>
</feature>
<keyword evidence="3" id="KW-1185">Reference proteome</keyword>
<dbReference type="GeneID" id="63837579"/>
<dbReference type="EMBL" id="MU032347">
    <property type="protein sequence ID" value="KAF3765780.1"/>
    <property type="molecule type" value="Genomic_DNA"/>
</dbReference>
<protein>
    <submittedName>
        <fullName evidence="2">Uncharacterized protein</fullName>
    </submittedName>
</protein>
<reference evidence="2" key="1">
    <citation type="journal article" date="2020" name="Phytopathology">
        <title>Genome sequence of the chestnut blight fungus Cryphonectria parasitica EP155: A fundamental resource for an archetypical invasive plant pathogen.</title>
        <authorList>
            <person name="Crouch J.A."/>
            <person name="Dawe A."/>
            <person name="Aerts A."/>
            <person name="Barry K."/>
            <person name="Churchill A.C.L."/>
            <person name="Grimwood J."/>
            <person name="Hillman B."/>
            <person name="Milgroom M.G."/>
            <person name="Pangilinan J."/>
            <person name="Smith M."/>
            <person name="Salamov A."/>
            <person name="Schmutz J."/>
            <person name="Yadav J."/>
            <person name="Grigoriev I.V."/>
            <person name="Nuss D."/>
        </authorList>
    </citation>
    <scope>NUCLEOTIDE SEQUENCE</scope>
    <source>
        <strain evidence="2">EP155</strain>
    </source>
</reference>
<keyword evidence="1" id="KW-0472">Membrane</keyword>
<dbReference type="OrthoDB" id="5406607at2759"/>
<name>A0A9P4Y429_CRYP1</name>
<dbReference type="AlphaFoldDB" id="A0A9P4Y429"/>
<evidence type="ECO:0000256" key="1">
    <source>
        <dbReference type="SAM" id="Phobius"/>
    </source>
</evidence>
<comment type="caution">
    <text evidence="2">The sequence shown here is derived from an EMBL/GenBank/DDBJ whole genome shotgun (WGS) entry which is preliminary data.</text>
</comment>
<dbReference type="Proteomes" id="UP000803844">
    <property type="component" value="Unassembled WGS sequence"/>
</dbReference>
<gene>
    <name evidence="2" type="ORF">M406DRAFT_329645</name>
</gene>
<feature type="transmembrane region" description="Helical" evidence="1">
    <location>
        <begin position="208"/>
        <end position="228"/>
    </location>
</feature>
<accession>A0A9P4Y429</accession>
<evidence type="ECO:0000313" key="3">
    <source>
        <dbReference type="Proteomes" id="UP000803844"/>
    </source>
</evidence>
<evidence type="ECO:0000313" key="2">
    <source>
        <dbReference type="EMBL" id="KAF3765780.1"/>
    </source>
</evidence>
<feature type="transmembrane region" description="Helical" evidence="1">
    <location>
        <begin position="365"/>
        <end position="385"/>
    </location>
</feature>
<keyword evidence="1" id="KW-1133">Transmembrane helix</keyword>
<keyword evidence="1" id="KW-0812">Transmembrane</keyword>
<proteinExistence type="predicted"/>
<dbReference type="RefSeq" id="XP_040776741.1">
    <property type="nucleotide sequence ID" value="XM_040920450.1"/>
</dbReference>
<sequence>MSTNITVSLPPGSTSHGDPNLLCLPPSWTDLATFYGTNYLAHAATLIARPGQSLIETIIDTTNALFIPGSGMVRAVRLLIFSVDWTRNRSPLRRAAKAGALCMVVKRRHIGRATWSGPDPELARAGRGDWFSDHFSLETDPAYVPFSRSILGTCYLRDREQYCLIEVSQLVPLRAFLPEVDVPTTSTFTNSSNYLSHRKIGVPGQLNIAKILVSILQLIWGISTLYNARGNQIDLYGYGAFGLTVAPYAFMSFLNLLVSLVLPVHNNMYLVWTPDMKEAMVKPRTERHRAGIFYGMIASVDVDELSRQVKKDKCRLPYNQKLVNMPCLLTIYSFIYLLIAIIPLAIVGAFTNFRTGSDVHVDRAWILAWLIVGSASAILIGQVSAQVAMNQRAEAFQDFLKFKTSTKSTQGELDAQSVGQQY</sequence>
<feature type="transmembrane region" description="Helical" evidence="1">
    <location>
        <begin position="235"/>
        <end position="262"/>
    </location>
</feature>